<evidence type="ECO:0000313" key="2">
    <source>
        <dbReference type="EMBL" id="KIY63927.1"/>
    </source>
</evidence>
<dbReference type="Proteomes" id="UP000054007">
    <property type="component" value="Unassembled WGS sequence"/>
</dbReference>
<protein>
    <submittedName>
        <fullName evidence="2">Uncharacterized protein</fullName>
    </submittedName>
</protein>
<sequence>MLVTHSILVLVRLRRPCPFLMAFLERAQSSHHRDCRSGQQTATRPSRLKKATSTWVRSQVDLPDLPDGGPLVDGQHEARKELGRSAFTTLCASMGSQTRIQKGTSRSSPGATDERNHPRVERQADVAHLMSRTREPGDAHIGAALRQMSVGCVRCSPAEPARRRAGASGGWLDWTLSRRPVLFLRTTASAKNTSSKHHHVRLH</sequence>
<proteinExistence type="predicted"/>
<accession>A0A0D7B0D3</accession>
<keyword evidence="3" id="KW-1185">Reference proteome</keyword>
<dbReference type="AlphaFoldDB" id="A0A0D7B0D3"/>
<feature type="region of interest" description="Disordered" evidence="1">
    <location>
        <begin position="30"/>
        <end position="54"/>
    </location>
</feature>
<organism evidence="2 3">
    <name type="scientific">Cylindrobasidium torrendii FP15055 ss-10</name>
    <dbReference type="NCBI Taxonomy" id="1314674"/>
    <lineage>
        <taxon>Eukaryota</taxon>
        <taxon>Fungi</taxon>
        <taxon>Dikarya</taxon>
        <taxon>Basidiomycota</taxon>
        <taxon>Agaricomycotina</taxon>
        <taxon>Agaricomycetes</taxon>
        <taxon>Agaricomycetidae</taxon>
        <taxon>Agaricales</taxon>
        <taxon>Marasmiineae</taxon>
        <taxon>Physalacriaceae</taxon>
        <taxon>Cylindrobasidium</taxon>
    </lineage>
</organism>
<evidence type="ECO:0000256" key="1">
    <source>
        <dbReference type="SAM" id="MobiDB-lite"/>
    </source>
</evidence>
<name>A0A0D7B0D3_9AGAR</name>
<gene>
    <name evidence="2" type="ORF">CYLTODRAFT_119929</name>
</gene>
<feature type="compositionally biased region" description="Basic and acidic residues" evidence="1">
    <location>
        <begin position="112"/>
        <end position="121"/>
    </location>
</feature>
<dbReference type="EMBL" id="KN880664">
    <property type="protein sequence ID" value="KIY63927.1"/>
    <property type="molecule type" value="Genomic_DNA"/>
</dbReference>
<evidence type="ECO:0000313" key="3">
    <source>
        <dbReference type="Proteomes" id="UP000054007"/>
    </source>
</evidence>
<reference evidence="2 3" key="1">
    <citation type="journal article" date="2015" name="Fungal Genet. Biol.">
        <title>Evolution of novel wood decay mechanisms in Agaricales revealed by the genome sequences of Fistulina hepatica and Cylindrobasidium torrendii.</title>
        <authorList>
            <person name="Floudas D."/>
            <person name="Held B.W."/>
            <person name="Riley R."/>
            <person name="Nagy L.G."/>
            <person name="Koehler G."/>
            <person name="Ransdell A.S."/>
            <person name="Younus H."/>
            <person name="Chow J."/>
            <person name="Chiniquy J."/>
            <person name="Lipzen A."/>
            <person name="Tritt A."/>
            <person name="Sun H."/>
            <person name="Haridas S."/>
            <person name="LaButti K."/>
            <person name="Ohm R.A."/>
            <person name="Kues U."/>
            <person name="Blanchette R.A."/>
            <person name="Grigoriev I.V."/>
            <person name="Minto R.E."/>
            <person name="Hibbett D.S."/>
        </authorList>
    </citation>
    <scope>NUCLEOTIDE SEQUENCE [LARGE SCALE GENOMIC DNA]</scope>
    <source>
        <strain evidence="2 3">FP15055 ss-10</strain>
    </source>
</reference>
<feature type="compositionally biased region" description="Polar residues" evidence="1">
    <location>
        <begin position="97"/>
        <end position="110"/>
    </location>
</feature>
<feature type="region of interest" description="Disordered" evidence="1">
    <location>
        <begin position="97"/>
        <end position="121"/>
    </location>
</feature>